<dbReference type="EMBL" id="JANBVO010000037">
    <property type="protein sequence ID" value="KAJ9136900.1"/>
    <property type="molecule type" value="Genomic_DNA"/>
</dbReference>
<evidence type="ECO:0000259" key="3">
    <source>
        <dbReference type="PROSITE" id="PS50888"/>
    </source>
</evidence>
<sequence>METDASPPGRQPSEELGPGSSQQGTKKSQKKRVRNFTANDRAAHAVFERSRREAFKERLVELSGLLPTISETDPSRLSKHVVLETSIAHHRLQQSRCRAAIQHIQALTRERDDLLAEVNEWRRRYSDGGQLGQRQSVVLPNEEVADLLGSAGEQESSPPLAPRAMSWQSGTDGDSGDLQQPPSSLQESQSFIWPSIDPAVPENPAVESNAVVPPHDMWPSSWDSLPLGNDPFQIPLPLDGGDIGTIPIDPTAVNMSTELAPEIAPLSPAPAPILSHDNLLNGVNPAMIPEHMTFFPAFDNLNHMDHIRQPLFHQ</sequence>
<comment type="caution">
    <text evidence="4">The sequence shown here is derived from an EMBL/GenBank/DDBJ whole genome shotgun (WGS) entry which is preliminary data.</text>
</comment>
<evidence type="ECO:0000256" key="2">
    <source>
        <dbReference type="SAM" id="MobiDB-lite"/>
    </source>
</evidence>
<dbReference type="Proteomes" id="UP001174694">
    <property type="component" value="Unassembled WGS sequence"/>
</dbReference>
<evidence type="ECO:0000313" key="5">
    <source>
        <dbReference type="Proteomes" id="UP001174694"/>
    </source>
</evidence>
<feature type="region of interest" description="Disordered" evidence="2">
    <location>
        <begin position="1"/>
        <end position="37"/>
    </location>
</feature>
<evidence type="ECO:0000256" key="1">
    <source>
        <dbReference type="SAM" id="Coils"/>
    </source>
</evidence>
<feature type="coiled-coil region" evidence="1">
    <location>
        <begin position="97"/>
        <end position="124"/>
    </location>
</feature>
<reference evidence="4" key="1">
    <citation type="submission" date="2022-07" db="EMBL/GenBank/DDBJ databases">
        <title>Fungi with potential for degradation of polypropylene.</title>
        <authorList>
            <person name="Gostincar C."/>
        </authorList>
    </citation>
    <scope>NUCLEOTIDE SEQUENCE</scope>
    <source>
        <strain evidence="4">EXF-13308</strain>
    </source>
</reference>
<keyword evidence="1" id="KW-0175">Coiled coil</keyword>
<organism evidence="4 5">
    <name type="scientific">Pleurostoma richardsiae</name>
    <dbReference type="NCBI Taxonomy" id="41990"/>
    <lineage>
        <taxon>Eukaryota</taxon>
        <taxon>Fungi</taxon>
        <taxon>Dikarya</taxon>
        <taxon>Ascomycota</taxon>
        <taxon>Pezizomycotina</taxon>
        <taxon>Sordariomycetes</taxon>
        <taxon>Sordariomycetidae</taxon>
        <taxon>Calosphaeriales</taxon>
        <taxon>Pleurostomataceae</taxon>
        <taxon>Pleurostoma</taxon>
    </lineage>
</organism>
<dbReference type="PROSITE" id="PS50888">
    <property type="entry name" value="BHLH"/>
    <property type="match status" value="1"/>
</dbReference>
<name>A0AA38RF92_9PEZI</name>
<evidence type="ECO:0000313" key="4">
    <source>
        <dbReference type="EMBL" id="KAJ9136900.1"/>
    </source>
</evidence>
<dbReference type="InterPro" id="IPR036638">
    <property type="entry name" value="HLH_DNA-bd_sf"/>
</dbReference>
<feature type="compositionally biased region" description="Low complexity" evidence="2">
    <location>
        <begin position="178"/>
        <end position="188"/>
    </location>
</feature>
<dbReference type="SUPFAM" id="SSF47459">
    <property type="entry name" value="HLH, helix-loop-helix DNA-binding domain"/>
    <property type="match status" value="1"/>
</dbReference>
<gene>
    <name evidence="4" type="ORF">NKR23_g9511</name>
</gene>
<feature type="domain" description="BHLH" evidence="3">
    <location>
        <begin position="39"/>
        <end position="93"/>
    </location>
</feature>
<dbReference type="AlphaFoldDB" id="A0AA38RF92"/>
<keyword evidence="5" id="KW-1185">Reference proteome</keyword>
<feature type="region of interest" description="Disordered" evidence="2">
    <location>
        <begin position="150"/>
        <end position="188"/>
    </location>
</feature>
<accession>A0AA38RF92</accession>
<dbReference type="Pfam" id="PF00010">
    <property type="entry name" value="HLH"/>
    <property type="match status" value="1"/>
</dbReference>
<dbReference type="InterPro" id="IPR011598">
    <property type="entry name" value="bHLH_dom"/>
</dbReference>
<dbReference type="Gene3D" id="4.10.280.10">
    <property type="entry name" value="Helix-loop-helix DNA-binding domain"/>
    <property type="match status" value="1"/>
</dbReference>
<protein>
    <recommendedName>
        <fullName evidence="3">BHLH domain-containing protein</fullName>
    </recommendedName>
</protein>
<feature type="compositionally biased region" description="Low complexity" evidence="2">
    <location>
        <begin position="17"/>
        <end position="26"/>
    </location>
</feature>
<dbReference type="GO" id="GO:0046983">
    <property type="term" value="F:protein dimerization activity"/>
    <property type="evidence" value="ECO:0007669"/>
    <property type="project" value="InterPro"/>
</dbReference>
<proteinExistence type="predicted"/>